<dbReference type="RefSeq" id="WP_219040312.1">
    <property type="nucleotide sequence ID" value="NZ_JAHWDF010000009.1"/>
</dbReference>
<protein>
    <submittedName>
        <fullName evidence="1">Lipid A deacylase LpxR family protein</fullName>
    </submittedName>
</protein>
<evidence type="ECO:0000313" key="2">
    <source>
        <dbReference type="Proteomes" id="UP000719267"/>
    </source>
</evidence>
<reference evidence="1 2" key="1">
    <citation type="submission" date="2021-07" db="EMBL/GenBank/DDBJ databases">
        <title>Mesonia aestuariivivens sp. nov., isolated from a tidal flat.</title>
        <authorList>
            <person name="Kim Y.-O."/>
            <person name="Yoon J.-H."/>
        </authorList>
    </citation>
    <scope>NUCLEOTIDE SEQUENCE [LARGE SCALE GENOMIC DNA]</scope>
    <source>
        <strain evidence="1 2">JHPTF-M18</strain>
    </source>
</reference>
<dbReference type="Pfam" id="PF09982">
    <property type="entry name" value="LpxR"/>
    <property type="match status" value="1"/>
</dbReference>
<accession>A0ABS6W4H0</accession>
<keyword evidence="2" id="KW-1185">Reference proteome</keyword>
<dbReference type="Proteomes" id="UP000719267">
    <property type="component" value="Unassembled WGS sequence"/>
</dbReference>
<proteinExistence type="predicted"/>
<dbReference type="InterPro" id="IPR018707">
    <property type="entry name" value="LpxR"/>
</dbReference>
<sequence length="325" mass="37054">MISKINCIFLFTFLLSKIVSSQEFSENLVSETAYQHQLNFGTDNDFFAVFTNKDRSYTFGVNAAYRFIPKEENFITKILPNKKHSFHDISIHLEAYTPNYNFETGVPNGERPFAGWAYTTLATRYIYEKSFVTLKADVGVLGDISQAGTIQNWFHENVSGDTVLKGWENQIPNQLGVNLKANYFHDIIGNSWYNIFGSGEASLGNVRTYIIPKIYMRIGRFYELGKTTSLNNSILQPKNAIEYFIQASAGYKLIAYDATLQGNIFSDSQDNRTTDDIDHTTFHANFGAYAAYHRFNLGVIYHFNSGEIANIKTHSYVSINLDYKF</sequence>
<name>A0ABS6W4H0_9FLAO</name>
<dbReference type="EMBL" id="JAHWDF010000009">
    <property type="protein sequence ID" value="MBW2962023.1"/>
    <property type="molecule type" value="Genomic_DNA"/>
</dbReference>
<organism evidence="1 2">
    <name type="scientific">Mesonia aestuariivivens</name>
    <dbReference type="NCBI Taxonomy" id="2796128"/>
    <lineage>
        <taxon>Bacteria</taxon>
        <taxon>Pseudomonadati</taxon>
        <taxon>Bacteroidota</taxon>
        <taxon>Flavobacteriia</taxon>
        <taxon>Flavobacteriales</taxon>
        <taxon>Flavobacteriaceae</taxon>
        <taxon>Mesonia</taxon>
    </lineage>
</organism>
<gene>
    <name evidence="1" type="ORF">KW502_09450</name>
</gene>
<evidence type="ECO:0000313" key="1">
    <source>
        <dbReference type="EMBL" id="MBW2962023.1"/>
    </source>
</evidence>
<comment type="caution">
    <text evidence="1">The sequence shown here is derived from an EMBL/GenBank/DDBJ whole genome shotgun (WGS) entry which is preliminary data.</text>
</comment>